<dbReference type="Pfam" id="PF20149">
    <property type="entry name" value="DUF6532"/>
    <property type="match status" value="1"/>
</dbReference>
<feature type="region of interest" description="Disordered" evidence="1">
    <location>
        <begin position="424"/>
        <end position="456"/>
    </location>
</feature>
<feature type="compositionally biased region" description="Low complexity" evidence="1">
    <location>
        <begin position="525"/>
        <end position="535"/>
    </location>
</feature>
<feature type="region of interest" description="Disordered" evidence="1">
    <location>
        <begin position="512"/>
        <end position="551"/>
    </location>
</feature>
<feature type="compositionally biased region" description="Basic and acidic residues" evidence="1">
    <location>
        <begin position="512"/>
        <end position="521"/>
    </location>
</feature>
<dbReference type="GeneID" id="64663132"/>
<feature type="region of interest" description="Disordered" evidence="1">
    <location>
        <begin position="58"/>
        <end position="140"/>
    </location>
</feature>
<name>A0AAD4HCI8_9AGAM</name>
<accession>A0AAD4HCI8</accession>
<feature type="compositionally biased region" description="Low complexity" evidence="1">
    <location>
        <begin position="1"/>
        <end position="22"/>
    </location>
</feature>
<dbReference type="Proteomes" id="UP001195769">
    <property type="component" value="Unassembled WGS sequence"/>
</dbReference>
<feature type="region of interest" description="Disordered" evidence="1">
    <location>
        <begin position="1"/>
        <end position="46"/>
    </location>
</feature>
<protein>
    <recommendedName>
        <fullName evidence="2">DUF6532 domain-containing protein</fullName>
    </recommendedName>
</protein>
<keyword evidence="4" id="KW-1185">Reference proteome</keyword>
<evidence type="ECO:0000256" key="1">
    <source>
        <dbReference type="SAM" id="MobiDB-lite"/>
    </source>
</evidence>
<dbReference type="RefSeq" id="XP_041216707.1">
    <property type="nucleotide sequence ID" value="XM_041368834.1"/>
</dbReference>
<evidence type="ECO:0000313" key="3">
    <source>
        <dbReference type="EMBL" id="KAG1886866.1"/>
    </source>
</evidence>
<feature type="domain" description="DUF6532" evidence="2">
    <location>
        <begin position="173"/>
        <end position="357"/>
    </location>
</feature>
<sequence>MPRASSQGVRGRGRGTTPGAQPTVDEYGVSITPFQPTPFQTSENDSRIATERRIAANTMIHTEGPPIDTLQQHQSRRRIGQLPAQERLRPYAIPSTRTPSQHTSSRASMSTISLDDLNDDGTRSQRSQRAKRGSKQSAKVKPSNIAFYDENDKKNIYHARKLVVLDMILKTGWEADRNILVAIAEECLSSACARNAHLTEPTAGVIKLVLDELSTVRGKLVQDAEGYLSALGLQHDTSTMSEEDQTARIVARANLILDEQNLQDYFLHGWDADREKILVFSAPAYLKFHEAFWFGRSSPFLNDSTSRARISKPSWFMYELTGAALYCIIRHAATGQLSKSQNTLHFTMQEFQPVALGIRNTIKRYLDQPELDDSEFLPRMTAHHEQCLKTLRSRTGEASPTKKYNIYVPSSSSELYRSRTSTSASTLSSDSLPSSLPNPLTSSSSSTSSNVSWYPGPRQIVDSPRVTQYTPCVPDSIPQGPFFYGHEAPLGSQPPQYYIPPVLRPYREPEASLDVPQHDGDDYFGSLAGSSSSLAGWGGNHEGSSRRGPLS</sequence>
<reference evidence="3" key="1">
    <citation type="journal article" date="2020" name="New Phytol.">
        <title>Comparative genomics reveals dynamic genome evolution in host specialist ectomycorrhizal fungi.</title>
        <authorList>
            <person name="Lofgren L.A."/>
            <person name="Nguyen N.H."/>
            <person name="Vilgalys R."/>
            <person name="Ruytinx J."/>
            <person name="Liao H.L."/>
            <person name="Branco S."/>
            <person name="Kuo A."/>
            <person name="LaButti K."/>
            <person name="Lipzen A."/>
            <person name="Andreopoulos W."/>
            <person name="Pangilinan J."/>
            <person name="Riley R."/>
            <person name="Hundley H."/>
            <person name="Na H."/>
            <person name="Barry K."/>
            <person name="Grigoriev I.V."/>
            <person name="Stajich J.E."/>
            <person name="Kennedy P.G."/>
        </authorList>
    </citation>
    <scope>NUCLEOTIDE SEQUENCE</scope>
    <source>
        <strain evidence="3">FC203</strain>
    </source>
</reference>
<feature type="compositionally biased region" description="Polar residues" evidence="1">
    <location>
        <begin position="95"/>
        <end position="113"/>
    </location>
</feature>
<gene>
    <name evidence="3" type="ORF">F5891DRAFT_1200577</name>
</gene>
<proteinExistence type="predicted"/>
<dbReference type="InterPro" id="IPR045341">
    <property type="entry name" value="DUF6532"/>
</dbReference>
<organism evidence="3 4">
    <name type="scientific">Suillus fuscotomentosus</name>
    <dbReference type="NCBI Taxonomy" id="1912939"/>
    <lineage>
        <taxon>Eukaryota</taxon>
        <taxon>Fungi</taxon>
        <taxon>Dikarya</taxon>
        <taxon>Basidiomycota</taxon>
        <taxon>Agaricomycotina</taxon>
        <taxon>Agaricomycetes</taxon>
        <taxon>Agaricomycetidae</taxon>
        <taxon>Boletales</taxon>
        <taxon>Suillineae</taxon>
        <taxon>Suillaceae</taxon>
        <taxon>Suillus</taxon>
    </lineage>
</organism>
<evidence type="ECO:0000259" key="2">
    <source>
        <dbReference type="Pfam" id="PF20149"/>
    </source>
</evidence>
<feature type="compositionally biased region" description="Low complexity" evidence="1">
    <location>
        <begin position="424"/>
        <end position="449"/>
    </location>
</feature>
<dbReference type="AlphaFoldDB" id="A0AAD4HCI8"/>
<comment type="caution">
    <text evidence="3">The sequence shown here is derived from an EMBL/GenBank/DDBJ whole genome shotgun (WGS) entry which is preliminary data.</text>
</comment>
<evidence type="ECO:0000313" key="4">
    <source>
        <dbReference type="Proteomes" id="UP001195769"/>
    </source>
</evidence>
<feature type="compositionally biased region" description="Polar residues" evidence="1">
    <location>
        <begin position="32"/>
        <end position="43"/>
    </location>
</feature>
<dbReference type="EMBL" id="JABBWK010000244">
    <property type="protein sequence ID" value="KAG1886866.1"/>
    <property type="molecule type" value="Genomic_DNA"/>
</dbReference>